<sequence length="248" mass="28120">MTPPIEENIQNSFDSTLKNANLESLAIDFGELGIDSLLGDSVFKNVPIVSIFISLAKFGANIHDKLFLKKILSFLCGLKDISAEDRGRVIKSIDDSKKYRVKVGEKLLYIIDSCHDFENSERVAQLFKAFIEEKISYEDFLETTNVLVKITDRDFKWFLKNAKNYLSAEDVGSLIGSGLFDLSYNPIDIRVKDEDDYKILRDGRGDKYKTEVDGGDMDTTISRAGEVIMEVFNSEYKKPRIVKLQKSA</sequence>
<gene>
    <name evidence="1" type="ORF">A2908_00045</name>
</gene>
<comment type="caution">
    <text evidence="1">The sequence shown here is derived from an EMBL/GenBank/DDBJ whole genome shotgun (WGS) entry which is preliminary data.</text>
</comment>
<evidence type="ECO:0000313" key="1">
    <source>
        <dbReference type="EMBL" id="OGZ72957.1"/>
    </source>
</evidence>
<evidence type="ECO:0000313" key="2">
    <source>
        <dbReference type="Proteomes" id="UP000176774"/>
    </source>
</evidence>
<dbReference type="EMBL" id="MHPA01000018">
    <property type="protein sequence ID" value="OGZ72957.1"/>
    <property type="molecule type" value="Genomic_DNA"/>
</dbReference>
<accession>A0A1G2IE79</accession>
<reference evidence="1 2" key="1">
    <citation type="journal article" date="2016" name="Nat. Commun.">
        <title>Thousands of microbial genomes shed light on interconnected biogeochemical processes in an aquifer system.</title>
        <authorList>
            <person name="Anantharaman K."/>
            <person name="Brown C.T."/>
            <person name="Hug L.A."/>
            <person name="Sharon I."/>
            <person name="Castelle C.J."/>
            <person name="Probst A.J."/>
            <person name="Thomas B.C."/>
            <person name="Singh A."/>
            <person name="Wilkins M.J."/>
            <person name="Karaoz U."/>
            <person name="Brodie E.L."/>
            <person name="Williams K.H."/>
            <person name="Hubbard S.S."/>
            <person name="Banfield J.F."/>
        </authorList>
    </citation>
    <scope>NUCLEOTIDE SEQUENCE [LARGE SCALE GENOMIC DNA]</scope>
</reference>
<name>A0A1G2IE79_9BACT</name>
<dbReference type="Proteomes" id="UP000176774">
    <property type="component" value="Unassembled WGS sequence"/>
</dbReference>
<organism evidence="1 2">
    <name type="scientific">Candidatus Staskawiczbacteria bacterium RIFCSPLOWO2_01_FULL_38_12b</name>
    <dbReference type="NCBI Taxonomy" id="1802214"/>
    <lineage>
        <taxon>Bacteria</taxon>
        <taxon>Candidatus Staskawicziibacteriota</taxon>
    </lineage>
</organism>
<protein>
    <submittedName>
        <fullName evidence="1">Uncharacterized protein</fullName>
    </submittedName>
</protein>
<dbReference type="AlphaFoldDB" id="A0A1G2IE79"/>
<proteinExistence type="predicted"/>
<dbReference type="STRING" id="1802214.A2908_00045"/>